<comment type="caution">
    <text evidence="1">The sequence shown here is derived from an EMBL/GenBank/DDBJ whole genome shotgun (WGS) entry which is preliminary data.</text>
</comment>
<gene>
    <name evidence="1" type="ORF">LCGC14_1198630</name>
</gene>
<sequence length="243" mass="27843">MLLALSGCTLMRGPQAQETGHFYLNPYADISGVGKVVVFELDNRTNYPLLSKTITDELSQALQKKHIFTLSTLHHTDPKWRNLDLDVSNSYSLAELASIRQQLKADAVLFGSLTSYEPFPHMLMSLHLKLVDLRSGKLLWAMEQVWDTSDKRLELRMKRYYKDQVRSGYEPIDWELLITSPRNFNRFVVYEVSATLPDVNRYARTPSSSENRLNFSGKSGILQKTLELPQKALKFAAELTTIR</sequence>
<protein>
    <recommendedName>
        <fullName evidence="2">FlgO domain-containing protein</fullName>
    </recommendedName>
</protein>
<evidence type="ECO:0000313" key="1">
    <source>
        <dbReference type="EMBL" id="KKM94407.1"/>
    </source>
</evidence>
<dbReference type="AlphaFoldDB" id="A0A0F9PMD1"/>
<dbReference type="EMBL" id="LAZR01006143">
    <property type="protein sequence ID" value="KKM94407.1"/>
    <property type="molecule type" value="Genomic_DNA"/>
</dbReference>
<dbReference type="InterPro" id="IPR014094">
    <property type="entry name" value="LpoB"/>
</dbReference>
<accession>A0A0F9PMD1</accession>
<dbReference type="Pfam" id="PF13036">
    <property type="entry name" value="LpoB"/>
    <property type="match status" value="1"/>
</dbReference>
<reference evidence="1" key="1">
    <citation type="journal article" date="2015" name="Nature">
        <title>Complex archaea that bridge the gap between prokaryotes and eukaryotes.</title>
        <authorList>
            <person name="Spang A."/>
            <person name="Saw J.H."/>
            <person name="Jorgensen S.L."/>
            <person name="Zaremba-Niedzwiedzka K."/>
            <person name="Martijn J."/>
            <person name="Lind A.E."/>
            <person name="van Eijk R."/>
            <person name="Schleper C."/>
            <person name="Guy L."/>
            <person name="Ettema T.J."/>
        </authorList>
    </citation>
    <scope>NUCLEOTIDE SEQUENCE</scope>
</reference>
<organism evidence="1">
    <name type="scientific">marine sediment metagenome</name>
    <dbReference type="NCBI Taxonomy" id="412755"/>
    <lineage>
        <taxon>unclassified sequences</taxon>
        <taxon>metagenomes</taxon>
        <taxon>ecological metagenomes</taxon>
    </lineage>
</organism>
<dbReference type="Gene3D" id="3.40.50.10610">
    <property type="entry name" value="ABC-type transport auxiliary lipoprotein component"/>
    <property type="match status" value="1"/>
</dbReference>
<name>A0A0F9PMD1_9ZZZZ</name>
<proteinExistence type="predicted"/>
<evidence type="ECO:0008006" key="2">
    <source>
        <dbReference type="Google" id="ProtNLM"/>
    </source>
</evidence>